<protein>
    <submittedName>
        <fullName evidence="2">Uncharacterized protein</fullName>
    </submittedName>
</protein>
<dbReference type="Proteomes" id="UP000474757">
    <property type="component" value="Unassembled WGS sequence"/>
</dbReference>
<evidence type="ECO:0000313" key="3">
    <source>
        <dbReference type="Proteomes" id="UP000474757"/>
    </source>
</evidence>
<feature type="chain" id="PRO_5025550996" evidence="1">
    <location>
        <begin position="22"/>
        <end position="191"/>
    </location>
</feature>
<keyword evidence="1" id="KW-0732">Signal</keyword>
<evidence type="ECO:0000256" key="1">
    <source>
        <dbReference type="SAM" id="SignalP"/>
    </source>
</evidence>
<dbReference type="EMBL" id="JAAGAB010000002">
    <property type="protein sequence ID" value="NDV01438.1"/>
    <property type="molecule type" value="Genomic_DNA"/>
</dbReference>
<organism evidence="2 3">
    <name type="scientific">Pseudoroseicyclus tamaricis</name>
    <dbReference type="NCBI Taxonomy" id="2705421"/>
    <lineage>
        <taxon>Bacteria</taxon>
        <taxon>Pseudomonadati</taxon>
        <taxon>Pseudomonadota</taxon>
        <taxon>Alphaproteobacteria</taxon>
        <taxon>Rhodobacterales</taxon>
        <taxon>Paracoccaceae</taxon>
        <taxon>Pseudoroseicyclus</taxon>
    </lineage>
</organism>
<proteinExistence type="predicted"/>
<keyword evidence="3" id="KW-1185">Reference proteome</keyword>
<dbReference type="AlphaFoldDB" id="A0A6B2JT70"/>
<comment type="caution">
    <text evidence="2">The sequence shown here is derived from an EMBL/GenBank/DDBJ whole genome shotgun (WGS) entry which is preliminary data.</text>
</comment>
<feature type="signal peptide" evidence="1">
    <location>
        <begin position="1"/>
        <end position="21"/>
    </location>
</feature>
<gene>
    <name evidence="2" type="ORF">GZA08_10725</name>
</gene>
<evidence type="ECO:0000313" key="2">
    <source>
        <dbReference type="EMBL" id="NDV01438.1"/>
    </source>
</evidence>
<reference evidence="2 3" key="1">
    <citation type="submission" date="2020-02" db="EMBL/GenBank/DDBJ databases">
        <title>Pseudoroseicyclus tamarix, sp. nov., isolated from offshore sediment of a Tamarix chinensis forest.</title>
        <authorList>
            <person name="Gai Y."/>
        </authorList>
    </citation>
    <scope>NUCLEOTIDE SEQUENCE [LARGE SCALE GENOMIC DNA]</scope>
    <source>
        <strain evidence="2 3">CLL3-39</strain>
    </source>
</reference>
<sequence>MILRILLSAATVSVAAHSAAAADMTAEQQAFYDGTVVPIVTDPMVIEAILAHNAVTADYSADDIAEFDRQWAAQVGRSESPLVDSVLDTPVSDLLRETVSEAQGIITELFVMDAQGLNVAASSATSDYWQGDEAKHAETYGAGAGAFHVSEVEFDESSQVYAMQISFTVVDPATDAPIGAITVGVNAAALE</sequence>
<accession>A0A6B2JT70</accession>
<dbReference type="RefSeq" id="WP_163893316.1">
    <property type="nucleotide sequence ID" value="NZ_JAAFYS010000002.1"/>
</dbReference>
<name>A0A6B2JT70_9RHOB</name>